<reference evidence="2 3" key="1">
    <citation type="submission" date="2019-05" db="EMBL/GenBank/DDBJ databases">
        <authorList>
            <consortium name="Pathogen Informatics"/>
        </authorList>
    </citation>
    <scope>NUCLEOTIDE SEQUENCE [LARGE SCALE GENOMIC DNA]</scope>
    <source>
        <strain evidence="2 3">NCTC13032</strain>
    </source>
</reference>
<dbReference type="Pfam" id="PF00248">
    <property type="entry name" value="Aldo_ket_red"/>
    <property type="match status" value="1"/>
</dbReference>
<protein>
    <submittedName>
        <fullName evidence="2">Aldo/keto reductase family</fullName>
    </submittedName>
</protein>
<evidence type="ECO:0000313" key="2">
    <source>
        <dbReference type="EMBL" id="VTP63928.1"/>
    </source>
</evidence>
<dbReference type="EMBL" id="LR590464">
    <property type="protein sequence ID" value="VTP63928.1"/>
    <property type="molecule type" value="Genomic_DNA"/>
</dbReference>
<organism evidence="2 3">
    <name type="scientific">Leclercia adecarboxylata</name>
    <dbReference type="NCBI Taxonomy" id="83655"/>
    <lineage>
        <taxon>Bacteria</taxon>
        <taxon>Pseudomonadati</taxon>
        <taxon>Pseudomonadota</taxon>
        <taxon>Gammaproteobacteria</taxon>
        <taxon>Enterobacterales</taxon>
        <taxon>Enterobacteriaceae</taxon>
        <taxon>Leclercia</taxon>
    </lineage>
</organism>
<gene>
    <name evidence="2" type="ORF">NCTC13032_01091</name>
</gene>
<name>A0A4U9HII1_9ENTR</name>
<accession>A0A4U9HII1</accession>
<sequence length="145" mass="15819">MTIDLLIVMEKQFDKGETFAGVPFDVALDAVEEIRRLVPGDITIAAFALRWILMNEDVSVVIPGAKNKAQSEANAQAGSINALSDEVMTALAEDLPTKNIPMGSSALVDTYFKFIPKTESSAEWCLRMQYVTACFTLSKKLICPG</sequence>
<dbReference type="InterPro" id="IPR023210">
    <property type="entry name" value="NADP_OxRdtase_dom"/>
</dbReference>
<dbReference type="InterPro" id="IPR036812">
    <property type="entry name" value="NAD(P)_OxRdtase_dom_sf"/>
</dbReference>
<dbReference type="Proteomes" id="UP000310719">
    <property type="component" value="Chromosome"/>
</dbReference>
<evidence type="ECO:0000313" key="3">
    <source>
        <dbReference type="Proteomes" id="UP000310719"/>
    </source>
</evidence>
<proteinExistence type="predicted"/>
<dbReference type="Gene3D" id="3.20.20.100">
    <property type="entry name" value="NADP-dependent oxidoreductase domain"/>
    <property type="match status" value="1"/>
</dbReference>
<feature type="domain" description="NADP-dependent oxidoreductase" evidence="1">
    <location>
        <begin position="30"/>
        <end position="92"/>
    </location>
</feature>
<dbReference type="SUPFAM" id="SSF51430">
    <property type="entry name" value="NAD(P)-linked oxidoreductase"/>
    <property type="match status" value="1"/>
</dbReference>
<evidence type="ECO:0000259" key="1">
    <source>
        <dbReference type="Pfam" id="PF00248"/>
    </source>
</evidence>
<dbReference type="AlphaFoldDB" id="A0A4U9HII1"/>